<dbReference type="EMBL" id="KK107017">
    <property type="protein sequence ID" value="EZA62824.1"/>
    <property type="molecule type" value="Genomic_DNA"/>
</dbReference>
<gene>
    <name evidence="1" type="ORF">X777_01854</name>
</gene>
<keyword evidence="2" id="KW-1185">Reference proteome</keyword>
<dbReference type="Proteomes" id="UP000053097">
    <property type="component" value="Unassembled WGS sequence"/>
</dbReference>
<organism evidence="1 2">
    <name type="scientific">Ooceraea biroi</name>
    <name type="common">Clonal raider ant</name>
    <name type="synonym">Cerapachys biroi</name>
    <dbReference type="NCBI Taxonomy" id="2015173"/>
    <lineage>
        <taxon>Eukaryota</taxon>
        <taxon>Metazoa</taxon>
        <taxon>Ecdysozoa</taxon>
        <taxon>Arthropoda</taxon>
        <taxon>Hexapoda</taxon>
        <taxon>Insecta</taxon>
        <taxon>Pterygota</taxon>
        <taxon>Neoptera</taxon>
        <taxon>Endopterygota</taxon>
        <taxon>Hymenoptera</taxon>
        <taxon>Apocrita</taxon>
        <taxon>Aculeata</taxon>
        <taxon>Formicoidea</taxon>
        <taxon>Formicidae</taxon>
        <taxon>Dorylinae</taxon>
        <taxon>Ooceraea</taxon>
    </lineage>
</organism>
<proteinExistence type="predicted"/>
<dbReference type="AlphaFoldDB" id="A0A026X5S2"/>
<name>A0A026X5S2_OOCBI</name>
<sequence length="119" mass="14106">SMPTKKGRRFQEKKLRYHLRLAYSNNQDPFPLIQKLTNLEADRALSKQIPYVTRELTLDHNYPDYRNIRKGDPRRVVYKLRELFGLNRKEIEIPSSYPVLPPIQEFNVQTSSNHNGIKP</sequence>
<feature type="non-terminal residue" evidence="1">
    <location>
        <position position="1"/>
    </location>
</feature>
<protein>
    <submittedName>
        <fullName evidence="1">Uncharacterized protein</fullName>
    </submittedName>
</protein>
<evidence type="ECO:0000313" key="2">
    <source>
        <dbReference type="Proteomes" id="UP000053097"/>
    </source>
</evidence>
<evidence type="ECO:0000313" key="1">
    <source>
        <dbReference type="EMBL" id="EZA62824.1"/>
    </source>
</evidence>
<accession>A0A026X5S2</accession>
<reference evidence="1 2" key="1">
    <citation type="journal article" date="2014" name="Curr. Biol.">
        <title>The genome of the clonal raider ant Cerapachys biroi.</title>
        <authorList>
            <person name="Oxley P.R."/>
            <person name="Ji L."/>
            <person name="Fetter-Pruneda I."/>
            <person name="McKenzie S.K."/>
            <person name="Li C."/>
            <person name="Hu H."/>
            <person name="Zhang G."/>
            <person name="Kronauer D.J."/>
        </authorList>
    </citation>
    <scope>NUCLEOTIDE SEQUENCE [LARGE SCALE GENOMIC DNA]</scope>
</reference>